<comment type="caution">
    <text evidence="1">The sequence shown here is derived from an EMBL/GenBank/DDBJ whole genome shotgun (WGS) entry which is preliminary data.</text>
</comment>
<accession>A0ACB0IHL0</accession>
<name>A0ACB0IHL0_TRIPR</name>
<sequence>MVSEAKASEQESSIPRLPLFSVSPLQKQMESPERPGTVTPPLQTSGSVPFRWEQEPGKPRLCNALVPFINPTEKCLELPPRLLGVASPTLLQQGPYVTSNRFRSPSFRIDEDNSCYGSFSSDRGLLSSTMDVLIKRDSAWFGSWRKNVKRDQISGGSHVFPSSSTGTIGIAEPTVTHNKMMKRSGSSSSLSHQGKSRVWVSFNSFFMHVSSVCHKSRVSCVLWNCINLINLFVFA</sequence>
<keyword evidence="2" id="KW-1185">Reference proteome</keyword>
<dbReference type="Proteomes" id="UP001177021">
    <property type="component" value="Unassembled WGS sequence"/>
</dbReference>
<reference evidence="1" key="1">
    <citation type="submission" date="2023-10" db="EMBL/GenBank/DDBJ databases">
        <authorList>
            <person name="Rodriguez Cubillos JULIANA M."/>
            <person name="De Vega J."/>
        </authorList>
    </citation>
    <scope>NUCLEOTIDE SEQUENCE</scope>
</reference>
<evidence type="ECO:0000313" key="2">
    <source>
        <dbReference type="Proteomes" id="UP001177021"/>
    </source>
</evidence>
<proteinExistence type="predicted"/>
<gene>
    <name evidence="1" type="ORF">MILVUS5_LOCUS2879</name>
</gene>
<organism evidence="1 2">
    <name type="scientific">Trifolium pratense</name>
    <name type="common">Red clover</name>
    <dbReference type="NCBI Taxonomy" id="57577"/>
    <lineage>
        <taxon>Eukaryota</taxon>
        <taxon>Viridiplantae</taxon>
        <taxon>Streptophyta</taxon>
        <taxon>Embryophyta</taxon>
        <taxon>Tracheophyta</taxon>
        <taxon>Spermatophyta</taxon>
        <taxon>Magnoliopsida</taxon>
        <taxon>eudicotyledons</taxon>
        <taxon>Gunneridae</taxon>
        <taxon>Pentapetalae</taxon>
        <taxon>rosids</taxon>
        <taxon>fabids</taxon>
        <taxon>Fabales</taxon>
        <taxon>Fabaceae</taxon>
        <taxon>Papilionoideae</taxon>
        <taxon>50 kb inversion clade</taxon>
        <taxon>NPAAA clade</taxon>
        <taxon>Hologalegina</taxon>
        <taxon>IRL clade</taxon>
        <taxon>Trifolieae</taxon>
        <taxon>Trifolium</taxon>
    </lineage>
</organism>
<evidence type="ECO:0000313" key="1">
    <source>
        <dbReference type="EMBL" id="CAJ2631298.1"/>
    </source>
</evidence>
<protein>
    <submittedName>
        <fullName evidence="1">Uncharacterized protein</fullName>
    </submittedName>
</protein>
<dbReference type="EMBL" id="CASHSV030000001">
    <property type="protein sequence ID" value="CAJ2631298.1"/>
    <property type="molecule type" value="Genomic_DNA"/>
</dbReference>